<dbReference type="InterPro" id="IPR029062">
    <property type="entry name" value="Class_I_gatase-like"/>
</dbReference>
<evidence type="ECO:0000259" key="2">
    <source>
        <dbReference type="Pfam" id="PF01965"/>
    </source>
</evidence>
<dbReference type="GO" id="GO:0006508">
    <property type="term" value="P:proteolysis"/>
    <property type="evidence" value="ECO:0007669"/>
    <property type="project" value="UniProtKB-KW"/>
</dbReference>
<dbReference type="NCBIfam" id="TIGR01382">
    <property type="entry name" value="PfpI"/>
    <property type="match status" value="1"/>
</dbReference>
<keyword evidence="3" id="KW-0645">Protease</keyword>
<dbReference type="Gene3D" id="3.40.50.880">
    <property type="match status" value="1"/>
</dbReference>
<feature type="domain" description="DJ-1/PfpI" evidence="2">
    <location>
        <begin position="8"/>
        <end position="170"/>
    </location>
</feature>
<dbReference type="InterPro" id="IPR006286">
    <property type="entry name" value="C56_PfpI-like"/>
</dbReference>
<dbReference type="GO" id="GO:0008233">
    <property type="term" value="F:peptidase activity"/>
    <property type="evidence" value="ECO:0007669"/>
    <property type="project" value="UniProtKB-KW"/>
</dbReference>
<dbReference type="AlphaFoldDB" id="A0A6J4VMB6"/>
<dbReference type="Pfam" id="PF01965">
    <property type="entry name" value="DJ-1_PfpI"/>
    <property type="match status" value="1"/>
</dbReference>
<comment type="similarity">
    <text evidence="1">Belongs to the peptidase C56 family.</text>
</comment>
<dbReference type="PROSITE" id="PS51276">
    <property type="entry name" value="PEPTIDASE_C56_PFPI"/>
    <property type="match status" value="1"/>
</dbReference>
<dbReference type="SUPFAM" id="SSF52317">
    <property type="entry name" value="Class I glutamine amidotransferase-like"/>
    <property type="match status" value="1"/>
</dbReference>
<name>A0A6J4VMB6_9BACT</name>
<dbReference type="InterPro" id="IPR002818">
    <property type="entry name" value="DJ-1/PfpI"/>
</dbReference>
<dbReference type="CDD" id="cd03134">
    <property type="entry name" value="GATase1_PfpI_like"/>
    <property type="match status" value="1"/>
</dbReference>
<proteinExistence type="inferred from homology"/>
<reference evidence="3" key="1">
    <citation type="submission" date="2020-02" db="EMBL/GenBank/DDBJ databases">
        <authorList>
            <person name="Meier V. D."/>
        </authorList>
    </citation>
    <scope>NUCLEOTIDE SEQUENCE</scope>
    <source>
        <strain evidence="3">AVDCRST_MAG59</strain>
    </source>
</reference>
<dbReference type="PANTHER" id="PTHR42733:SF2">
    <property type="entry name" value="DJ-1_THIJ_PFPI FAMILY PROTEIN"/>
    <property type="match status" value="1"/>
</dbReference>
<evidence type="ECO:0000313" key="3">
    <source>
        <dbReference type="EMBL" id="CAA9583400.1"/>
    </source>
</evidence>
<organism evidence="3">
    <name type="scientific">uncultured Thermomicrobiales bacterium</name>
    <dbReference type="NCBI Taxonomy" id="1645740"/>
    <lineage>
        <taxon>Bacteria</taxon>
        <taxon>Pseudomonadati</taxon>
        <taxon>Thermomicrobiota</taxon>
        <taxon>Thermomicrobia</taxon>
        <taxon>Thermomicrobiales</taxon>
        <taxon>environmental samples</taxon>
    </lineage>
</organism>
<keyword evidence="3" id="KW-0378">Hydrolase</keyword>
<dbReference type="EMBL" id="CADCWF010000363">
    <property type="protein sequence ID" value="CAA9583400.1"/>
    <property type="molecule type" value="Genomic_DNA"/>
</dbReference>
<accession>A0A6J4VMB6</accession>
<dbReference type="PANTHER" id="PTHR42733">
    <property type="entry name" value="DJ-1 PROTEIN"/>
    <property type="match status" value="1"/>
</dbReference>
<protein>
    <submittedName>
        <fullName evidence="3">Intracellular protease</fullName>
    </submittedName>
</protein>
<gene>
    <name evidence="3" type="ORF">AVDCRST_MAG59-5114</name>
</gene>
<evidence type="ECO:0000256" key="1">
    <source>
        <dbReference type="ARBA" id="ARBA00008542"/>
    </source>
</evidence>
<sequence length="179" mass="18392">MAIGGNGKKVAMVIAKNFEDSEAIDPKNYLEGVGAEVTTIGIERGTVEGKKGGTLAVDATFGDVSPDEFDLLVIPGGGAPENLRIHPPAVEFTRSFVESGKPVGSICHGPQLLISAKVLGGRTLTAVNKIADDVVNAGATYVDEPLVVDGNLITSRVPADLPVFNEALAKALVGEAVTA</sequence>